<dbReference type="AlphaFoldDB" id="A0A834X800"/>
<dbReference type="Proteomes" id="UP000634136">
    <property type="component" value="Unassembled WGS sequence"/>
</dbReference>
<evidence type="ECO:0000313" key="2">
    <source>
        <dbReference type="EMBL" id="KAF7840563.1"/>
    </source>
</evidence>
<keyword evidence="1" id="KW-1133">Transmembrane helix</keyword>
<proteinExistence type="predicted"/>
<reference evidence="2" key="1">
    <citation type="submission" date="2020-09" db="EMBL/GenBank/DDBJ databases">
        <title>Genome-Enabled Discovery of Anthraquinone Biosynthesis in Senna tora.</title>
        <authorList>
            <person name="Kang S.-H."/>
            <person name="Pandey R.P."/>
            <person name="Lee C.-M."/>
            <person name="Sim J.-S."/>
            <person name="Jeong J.-T."/>
            <person name="Choi B.-S."/>
            <person name="Jung M."/>
            <person name="Ginzburg D."/>
            <person name="Zhao K."/>
            <person name="Won S.Y."/>
            <person name="Oh T.-J."/>
            <person name="Yu Y."/>
            <person name="Kim N.-H."/>
            <person name="Lee O.R."/>
            <person name="Lee T.-H."/>
            <person name="Bashyal P."/>
            <person name="Kim T.-S."/>
            <person name="Lee W.-H."/>
            <person name="Kawkins C."/>
            <person name="Kim C.-K."/>
            <person name="Kim J.S."/>
            <person name="Ahn B.O."/>
            <person name="Rhee S.Y."/>
            <person name="Sohng J.K."/>
        </authorList>
    </citation>
    <scope>NUCLEOTIDE SEQUENCE</scope>
    <source>
        <tissue evidence="2">Leaf</tissue>
    </source>
</reference>
<organism evidence="2 3">
    <name type="scientific">Senna tora</name>
    <dbReference type="NCBI Taxonomy" id="362788"/>
    <lineage>
        <taxon>Eukaryota</taxon>
        <taxon>Viridiplantae</taxon>
        <taxon>Streptophyta</taxon>
        <taxon>Embryophyta</taxon>
        <taxon>Tracheophyta</taxon>
        <taxon>Spermatophyta</taxon>
        <taxon>Magnoliopsida</taxon>
        <taxon>eudicotyledons</taxon>
        <taxon>Gunneridae</taxon>
        <taxon>Pentapetalae</taxon>
        <taxon>rosids</taxon>
        <taxon>fabids</taxon>
        <taxon>Fabales</taxon>
        <taxon>Fabaceae</taxon>
        <taxon>Caesalpinioideae</taxon>
        <taxon>Cassia clade</taxon>
        <taxon>Senna</taxon>
    </lineage>
</organism>
<keyword evidence="1" id="KW-0812">Transmembrane</keyword>
<protein>
    <submittedName>
        <fullName evidence="2">Uncharacterized protein</fullName>
    </submittedName>
</protein>
<evidence type="ECO:0000256" key="1">
    <source>
        <dbReference type="SAM" id="Phobius"/>
    </source>
</evidence>
<dbReference type="EMBL" id="JAAIUW010000002">
    <property type="protein sequence ID" value="KAF7840563.1"/>
    <property type="molecule type" value="Genomic_DNA"/>
</dbReference>
<gene>
    <name evidence="2" type="ORF">G2W53_002861</name>
</gene>
<sequence>MNDFTRSDKSALELSGECSLPLLSHSLTRATSASNAAATRSNLTGILAAIVIITITQISLTISF</sequence>
<feature type="transmembrane region" description="Helical" evidence="1">
    <location>
        <begin position="43"/>
        <end position="62"/>
    </location>
</feature>
<evidence type="ECO:0000313" key="3">
    <source>
        <dbReference type="Proteomes" id="UP000634136"/>
    </source>
</evidence>
<comment type="caution">
    <text evidence="2">The sequence shown here is derived from an EMBL/GenBank/DDBJ whole genome shotgun (WGS) entry which is preliminary data.</text>
</comment>
<keyword evidence="3" id="KW-1185">Reference proteome</keyword>
<keyword evidence="1" id="KW-0472">Membrane</keyword>
<accession>A0A834X800</accession>
<name>A0A834X800_9FABA</name>